<keyword evidence="4" id="KW-0418">Kinase</keyword>
<dbReference type="PROSITE" id="PS00107">
    <property type="entry name" value="PROTEIN_KINASE_ATP"/>
    <property type="match status" value="1"/>
</dbReference>
<dbReference type="Proteomes" id="UP001187531">
    <property type="component" value="Unassembled WGS sequence"/>
</dbReference>
<gene>
    <name evidence="9" type="ORF">QYM36_010546</name>
</gene>
<keyword evidence="1" id="KW-0723">Serine/threonine-protein kinase</keyword>
<dbReference type="GO" id="GO:0000776">
    <property type="term" value="C:kinetochore"/>
    <property type="evidence" value="ECO:0007669"/>
    <property type="project" value="TreeGrafter"/>
</dbReference>
<dbReference type="Pfam" id="PF00069">
    <property type="entry name" value="Pkinase"/>
    <property type="match status" value="1"/>
</dbReference>
<evidence type="ECO:0000313" key="9">
    <source>
        <dbReference type="EMBL" id="KAK2716012.1"/>
    </source>
</evidence>
<evidence type="ECO:0000256" key="3">
    <source>
        <dbReference type="ARBA" id="ARBA00022741"/>
    </source>
</evidence>
<dbReference type="FunFam" id="3.30.200.20:FF:000131">
    <property type="entry name" value="Dual specificity protein kinase TTK"/>
    <property type="match status" value="1"/>
</dbReference>
<dbReference type="InterPro" id="IPR008271">
    <property type="entry name" value="Ser/Thr_kinase_AS"/>
</dbReference>
<dbReference type="InterPro" id="IPR000719">
    <property type="entry name" value="Prot_kinase_dom"/>
</dbReference>
<dbReference type="GO" id="GO:0007094">
    <property type="term" value="P:mitotic spindle assembly checkpoint signaling"/>
    <property type="evidence" value="ECO:0007669"/>
    <property type="project" value="TreeGrafter"/>
</dbReference>
<comment type="caution">
    <text evidence="9">The sequence shown here is derived from an EMBL/GenBank/DDBJ whole genome shotgun (WGS) entry which is preliminary data.</text>
</comment>
<dbReference type="GO" id="GO:0034501">
    <property type="term" value="P:protein localization to kinetochore"/>
    <property type="evidence" value="ECO:0007669"/>
    <property type="project" value="TreeGrafter"/>
</dbReference>
<evidence type="ECO:0000256" key="7">
    <source>
        <dbReference type="SAM" id="MobiDB-lite"/>
    </source>
</evidence>
<dbReference type="InterPro" id="IPR017441">
    <property type="entry name" value="Protein_kinase_ATP_BS"/>
</dbReference>
<organism evidence="9 10">
    <name type="scientific">Artemia franciscana</name>
    <name type="common">Brine shrimp</name>
    <name type="synonym">Artemia sanfranciscana</name>
    <dbReference type="NCBI Taxonomy" id="6661"/>
    <lineage>
        <taxon>Eukaryota</taxon>
        <taxon>Metazoa</taxon>
        <taxon>Ecdysozoa</taxon>
        <taxon>Arthropoda</taxon>
        <taxon>Crustacea</taxon>
        <taxon>Branchiopoda</taxon>
        <taxon>Anostraca</taxon>
        <taxon>Artemiidae</taxon>
        <taxon>Artemia</taxon>
    </lineage>
</organism>
<dbReference type="GO" id="GO:0033316">
    <property type="term" value="P:meiotic spindle assembly checkpoint signaling"/>
    <property type="evidence" value="ECO:0007669"/>
    <property type="project" value="TreeGrafter"/>
</dbReference>
<dbReference type="SUPFAM" id="SSF56112">
    <property type="entry name" value="Protein kinase-like (PK-like)"/>
    <property type="match status" value="1"/>
</dbReference>
<sequence>MLNKNKNGKTIFRPVRSNIFRERVHGLDEVDDGNRAQSDQYQPEFGNTPLITASDKQVGAASSTKSPNECNEFYQKHLQPMPEIESCGIKNADSKFMRIGSVGSSIKRVPLRELDLEKEQAIIAPKGENNDSALGASLSDSIKGRELICDSADIISSAKKVVSEINDNPINIFRSEFTPNSKFRSQDDGLNEFIPAKNSTPHSLNSHYDDAADDKGCLIPPNFKLSNRQKTPSRFESGAADAWKRPNSLPSSFAKSIFNNRSVDRKPNALEEKIHYYSTSRFSPFESGKTIPSELETPAVGEIKKTSASLFTDTAKQGPSINPVAPVPRANYCEVKGRPLTNEVPPKQLPLIYNKELNHIPPSSKDSSKQVPSMQNKEAGIILAADHVSSRQEQASCNQQIKNGPFVVPIPPDALRKKSDLFYIKNKVYVAQSILGRGGTSKVYQVLDPGTDETYALKVVDLDGVDETVEEMFINEVKLLERLQTAASGHVVKLIDYEHNKSSKKLYILMEKGDDDLSGCIKKVIKDGTLDSTTIKSYWKQMLEAVRAIHKQKIVHSDLKPANFLVVSGNLKLIDFGIATAIQPDMTSVVRGSKSGTFNYMSPETIQDSTSYTDDEGHRRRGCKVGVKSDVWSLGCILYNLVYGRTPFQHITMPVAKLQKIADPRYDIQFKDCEDPYLLDTLKACLVRDPKKRPSTDDLLNHPYLTGKESDRFRFMSYLKDHCMGRTVDDDLIQEINKMLDSTR</sequence>
<keyword evidence="2" id="KW-0808">Transferase</keyword>
<evidence type="ECO:0000256" key="4">
    <source>
        <dbReference type="ARBA" id="ARBA00022777"/>
    </source>
</evidence>
<evidence type="ECO:0000256" key="6">
    <source>
        <dbReference type="PROSITE-ProRule" id="PRU10141"/>
    </source>
</evidence>
<dbReference type="Gene3D" id="3.30.200.20">
    <property type="entry name" value="Phosphorylase Kinase, domain 1"/>
    <property type="match status" value="1"/>
</dbReference>
<dbReference type="GO" id="GO:0005524">
    <property type="term" value="F:ATP binding"/>
    <property type="evidence" value="ECO:0007669"/>
    <property type="project" value="UniProtKB-UniRule"/>
</dbReference>
<evidence type="ECO:0000313" key="10">
    <source>
        <dbReference type="Proteomes" id="UP001187531"/>
    </source>
</evidence>
<feature type="region of interest" description="Disordered" evidence="7">
    <location>
        <begin position="30"/>
        <end position="50"/>
    </location>
</feature>
<feature type="domain" description="Protein kinase" evidence="8">
    <location>
        <begin position="429"/>
        <end position="705"/>
    </location>
</feature>
<dbReference type="InterPro" id="IPR027084">
    <property type="entry name" value="Mps1_cat"/>
</dbReference>
<protein>
    <recommendedName>
        <fullName evidence="8">Protein kinase domain-containing protein</fullName>
    </recommendedName>
</protein>
<dbReference type="PANTHER" id="PTHR22974">
    <property type="entry name" value="MIXED LINEAGE PROTEIN KINASE"/>
    <property type="match status" value="1"/>
</dbReference>
<dbReference type="GO" id="GO:0098813">
    <property type="term" value="P:nuclear chromosome segregation"/>
    <property type="evidence" value="ECO:0007669"/>
    <property type="project" value="UniProtKB-ARBA"/>
</dbReference>
<dbReference type="FunFam" id="1.10.510.10:FF:000224">
    <property type="entry name" value="serine/threonine-protein kinase mph1 isoform X1"/>
    <property type="match status" value="1"/>
</dbReference>
<accession>A0AA88I642</accession>
<dbReference type="SMART" id="SM00220">
    <property type="entry name" value="S_TKc"/>
    <property type="match status" value="1"/>
</dbReference>
<dbReference type="InterPro" id="IPR011009">
    <property type="entry name" value="Kinase-like_dom_sf"/>
</dbReference>
<evidence type="ECO:0000256" key="5">
    <source>
        <dbReference type="ARBA" id="ARBA00022840"/>
    </source>
</evidence>
<keyword evidence="3 6" id="KW-0547">Nucleotide-binding</keyword>
<feature type="binding site" evidence="6">
    <location>
        <position position="458"/>
    </location>
    <ligand>
        <name>ATP</name>
        <dbReference type="ChEBI" id="CHEBI:30616"/>
    </ligand>
</feature>
<evidence type="ECO:0000259" key="8">
    <source>
        <dbReference type="PROSITE" id="PS50011"/>
    </source>
</evidence>
<dbReference type="PANTHER" id="PTHR22974:SF21">
    <property type="entry name" value="DUAL SPECIFICITY PROTEIN KINASE TTK"/>
    <property type="match status" value="1"/>
</dbReference>
<dbReference type="CDD" id="cd14131">
    <property type="entry name" value="PKc_Mps1"/>
    <property type="match status" value="1"/>
</dbReference>
<keyword evidence="10" id="KW-1185">Reference proteome</keyword>
<dbReference type="AlphaFoldDB" id="A0AA88I642"/>
<evidence type="ECO:0000256" key="1">
    <source>
        <dbReference type="ARBA" id="ARBA00022527"/>
    </source>
</evidence>
<dbReference type="GO" id="GO:0005634">
    <property type="term" value="C:nucleus"/>
    <property type="evidence" value="ECO:0007669"/>
    <property type="project" value="TreeGrafter"/>
</dbReference>
<dbReference type="Gene3D" id="1.10.510.10">
    <property type="entry name" value="Transferase(Phosphotransferase) domain 1"/>
    <property type="match status" value="1"/>
</dbReference>
<reference evidence="9" key="1">
    <citation type="submission" date="2023-07" db="EMBL/GenBank/DDBJ databases">
        <title>Chromosome-level genome assembly of Artemia franciscana.</title>
        <authorList>
            <person name="Jo E."/>
        </authorList>
    </citation>
    <scope>NUCLEOTIDE SEQUENCE</scope>
    <source>
        <tissue evidence="9">Whole body</tissue>
    </source>
</reference>
<proteinExistence type="predicted"/>
<dbReference type="GO" id="GO:0004712">
    <property type="term" value="F:protein serine/threonine/tyrosine kinase activity"/>
    <property type="evidence" value="ECO:0007669"/>
    <property type="project" value="TreeGrafter"/>
</dbReference>
<dbReference type="GO" id="GO:0004674">
    <property type="term" value="F:protein serine/threonine kinase activity"/>
    <property type="evidence" value="ECO:0007669"/>
    <property type="project" value="UniProtKB-KW"/>
</dbReference>
<name>A0AA88I642_ARTSF</name>
<keyword evidence="5 6" id="KW-0067">ATP-binding</keyword>
<dbReference type="PROSITE" id="PS00108">
    <property type="entry name" value="PROTEIN_KINASE_ST"/>
    <property type="match status" value="1"/>
</dbReference>
<evidence type="ECO:0000256" key="2">
    <source>
        <dbReference type="ARBA" id="ARBA00022679"/>
    </source>
</evidence>
<dbReference type="EMBL" id="JAVRJZ010000012">
    <property type="protein sequence ID" value="KAK2716012.1"/>
    <property type="molecule type" value="Genomic_DNA"/>
</dbReference>
<dbReference type="PROSITE" id="PS50011">
    <property type="entry name" value="PROTEIN_KINASE_DOM"/>
    <property type="match status" value="1"/>
</dbReference>